<feature type="compositionally biased region" description="Basic and acidic residues" evidence="1">
    <location>
        <begin position="1"/>
        <end position="11"/>
    </location>
</feature>
<evidence type="ECO:0000256" key="1">
    <source>
        <dbReference type="SAM" id="MobiDB-lite"/>
    </source>
</evidence>
<protein>
    <submittedName>
        <fullName evidence="2">Uncharacterized protein</fullName>
    </submittedName>
</protein>
<gene>
    <name evidence="2" type="ORF">N4264_20270</name>
</gene>
<evidence type="ECO:0000313" key="3">
    <source>
        <dbReference type="Proteomes" id="UP001064632"/>
    </source>
</evidence>
<proteinExistence type="predicted"/>
<name>A0ABY6BB30_9GAMM</name>
<evidence type="ECO:0000313" key="2">
    <source>
        <dbReference type="EMBL" id="UXI67065.1"/>
    </source>
</evidence>
<dbReference type="Proteomes" id="UP001064632">
    <property type="component" value="Chromosome"/>
</dbReference>
<keyword evidence="3" id="KW-1185">Reference proteome</keyword>
<organism evidence="2 3">
    <name type="scientific">Tahibacter amnicola</name>
    <dbReference type="NCBI Taxonomy" id="2976241"/>
    <lineage>
        <taxon>Bacteria</taxon>
        <taxon>Pseudomonadati</taxon>
        <taxon>Pseudomonadota</taxon>
        <taxon>Gammaproteobacteria</taxon>
        <taxon>Lysobacterales</taxon>
        <taxon>Rhodanobacteraceae</taxon>
        <taxon>Tahibacter</taxon>
    </lineage>
</organism>
<dbReference type="RefSeq" id="WP_261694041.1">
    <property type="nucleotide sequence ID" value="NZ_CP104694.1"/>
</dbReference>
<sequence>MTKKSVLRDDDASSDESPPAYSIHDLLASPYGEKPDLPRLIAASRYCRDGALASLRTLAHVLRLLANRDESTESDVVHDFGKLVAHFADFADAVSVLESHADYAAGRRNAGSIEA</sequence>
<reference evidence="2" key="1">
    <citation type="submission" date="2022-09" db="EMBL/GenBank/DDBJ databases">
        <title>Tahibacter sp. nov., isolated from a fresh water.</title>
        <authorList>
            <person name="Baek J.H."/>
            <person name="Lee J.K."/>
            <person name="Kim J.M."/>
            <person name="Jeon C.O."/>
        </authorList>
    </citation>
    <scope>NUCLEOTIDE SEQUENCE</scope>
    <source>
        <strain evidence="2">W38</strain>
    </source>
</reference>
<dbReference type="EMBL" id="CP104694">
    <property type="protein sequence ID" value="UXI67065.1"/>
    <property type="molecule type" value="Genomic_DNA"/>
</dbReference>
<feature type="region of interest" description="Disordered" evidence="1">
    <location>
        <begin position="1"/>
        <end position="21"/>
    </location>
</feature>
<accession>A0ABY6BB30</accession>